<feature type="transmembrane region" description="Helical" evidence="14">
    <location>
        <begin position="855"/>
        <end position="877"/>
    </location>
</feature>
<comment type="similarity">
    <text evidence="13">Belongs to the G-protein coupled receptor 1 family.</text>
</comment>
<feature type="transmembrane region" description="Helical" evidence="14">
    <location>
        <begin position="2299"/>
        <end position="2324"/>
    </location>
</feature>
<feature type="transmembrane region" description="Helical" evidence="14">
    <location>
        <begin position="1480"/>
        <end position="1503"/>
    </location>
</feature>
<dbReference type="InterPro" id="IPR000276">
    <property type="entry name" value="GPCR_Rhodpsn"/>
</dbReference>
<feature type="domain" description="G-protein coupled receptors family 1 profile" evidence="15">
    <location>
        <begin position="2315"/>
        <end position="2564"/>
    </location>
</feature>
<keyword evidence="17" id="KW-1185">Reference proteome</keyword>
<feature type="transmembrane region" description="Helical" evidence="14">
    <location>
        <begin position="2186"/>
        <end position="2212"/>
    </location>
</feature>
<feature type="transmembrane region" description="Helical" evidence="14">
    <location>
        <begin position="783"/>
        <end position="806"/>
    </location>
</feature>
<dbReference type="EMBL" id="OW240914">
    <property type="protein sequence ID" value="CAH2272526.1"/>
    <property type="molecule type" value="Genomic_DNA"/>
</dbReference>
<accession>A0AAD1RJ27</accession>
<keyword evidence="11" id="KW-0325">Glycoprotein</keyword>
<keyword evidence="2" id="KW-1003">Cell membrane</keyword>
<feature type="transmembrane region" description="Helical" evidence="14">
    <location>
        <begin position="1203"/>
        <end position="1224"/>
    </location>
</feature>
<keyword evidence="10 13" id="KW-0675">Receptor</keyword>
<feature type="transmembrane region" description="Helical" evidence="14">
    <location>
        <begin position="2260"/>
        <end position="2279"/>
    </location>
</feature>
<feature type="transmembrane region" description="Helical" evidence="14">
    <location>
        <begin position="135"/>
        <end position="157"/>
    </location>
</feature>
<keyword evidence="4 13" id="KW-0812">Transmembrane</keyword>
<reference evidence="16" key="1">
    <citation type="submission" date="2022-03" db="EMBL/GenBank/DDBJ databases">
        <authorList>
            <person name="Alioto T."/>
            <person name="Alioto T."/>
            <person name="Gomez Garrido J."/>
        </authorList>
    </citation>
    <scope>NUCLEOTIDE SEQUENCE</scope>
</reference>
<feature type="transmembrane region" description="Helical" evidence="14">
    <location>
        <begin position="2375"/>
        <end position="2394"/>
    </location>
</feature>
<feature type="transmembrane region" description="Helical" evidence="14">
    <location>
        <begin position="1245"/>
        <end position="1263"/>
    </location>
</feature>
<feature type="transmembrane region" description="Helical" evidence="14">
    <location>
        <begin position="1269"/>
        <end position="1287"/>
    </location>
</feature>
<feature type="transmembrane region" description="Helical" evidence="14">
    <location>
        <begin position="1865"/>
        <end position="1889"/>
    </location>
</feature>
<dbReference type="FunFam" id="1.20.1070.10:FF:000010">
    <property type="entry name" value="Olfactory receptor"/>
    <property type="match status" value="7"/>
</dbReference>
<feature type="transmembrane region" description="Helical" evidence="14">
    <location>
        <begin position="542"/>
        <end position="569"/>
    </location>
</feature>
<feature type="transmembrane region" description="Helical" evidence="14">
    <location>
        <begin position="2473"/>
        <end position="2495"/>
    </location>
</feature>
<keyword evidence="7 13" id="KW-0297">G-protein coupled receptor</keyword>
<evidence type="ECO:0000313" key="16">
    <source>
        <dbReference type="EMBL" id="CAH2272526.1"/>
    </source>
</evidence>
<feature type="transmembrane region" description="Helical" evidence="14">
    <location>
        <begin position="1936"/>
        <end position="1957"/>
    </location>
</feature>
<dbReference type="FunFam" id="1.20.1070.10:FF:000008">
    <property type="entry name" value="Olfactory receptor"/>
    <property type="match status" value="1"/>
</dbReference>
<feature type="transmembrane region" description="Helical" evidence="14">
    <location>
        <begin position="310"/>
        <end position="329"/>
    </location>
</feature>
<dbReference type="Pfam" id="PF13853">
    <property type="entry name" value="7tm_4"/>
    <property type="match status" value="10"/>
</dbReference>
<protein>
    <submittedName>
        <fullName evidence="16">Olfactory receptor</fullName>
    </submittedName>
</protein>
<feature type="transmembrane region" description="Helical" evidence="14">
    <location>
        <begin position="2123"/>
        <end position="2145"/>
    </location>
</feature>
<feature type="transmembrane region" description="Helical" evidence="14">
    <location>
        <begin position="2763"/>
        <end position="2782"/>
    </location>
</feature>
<keyword evidence="5" id="KW-0552">Olfaction</keyword>
<evidence type="ECO:0000259" key="15">
    <source>
        <dbReference type="PROSITE" id="PS50262"/>
    </source>
</evidence>
<dbReference type="PRINTS" id="PR00237">
    <property type="entry name" value="GPCRRHODOPSN"/>
</dbReference>
<feature type="transmembrane region" description="Helical" evidence="14">
    <location>
        <begin position="1612"/>
        <end position="1631"/>
    </location>
</feature>
<evidence type="ECO:0000256" key="8">
    <source>
        <dbReference type="ARBA" id="ARBA00023136"/>
    </source>
</evidence>
<feature type="transmembrane region" description="Helical" evidence="14">
    <location>
        <begin position="68"/>
        <end position="90"/>
    </location>
</feature>
<evidence type="ECO:0000256" key="1">
    <source>
        <dbReference type="ARBA" id="ARBA00004651"/>
    </source>
</evidence>
<evidence type="ECO:0000256" key="2">
    <source>
        <dbReference type="ARBA" id="ARBA00022475"/>
    </source>
</evidence>
<feature type="transmembrane region" description="Helical" evidence="14">
    <location>
        <begin position="1807"/>
        <end position="1827"/>
    </location>
</feature>
<feature type="transmembrane region" description="Helical" evidence="14">
    <location>
        <begin position="1901"/>
        <end position="1924"/>
    </location>
</feature>
<sequence length="2809" mass="316782">MYIRVMGNDSNCSGVTETDSGTEFVVPPSDLSNQTSNWQTEFTLHSNKQMLAVQIRTKQPFQTQGSRVLVSFLGTICGNLLIIWLVASVYNLQSPMYFFLTQLSFSDLILTTTIVPNTLYILWDEGGTMSFSGCIFQLYFFACSEASECFLLSIMAYDRYLAICSPLQYVTLMNHVFCIKLVIVSWLASVSIALIETISITQLQFCGSYIIDHFFCDFIPLIELACSDTHFFEIEVFFLGIPAAVFPLIIIILSYIYIVQAVLRISTNTERGKAFSTCSSHVTVVSIFYGTLIGSYMIPSKGKSLAVSKVVSLLYTVVTPMINPIIYNLKTQRYKFTLDSLYVTSLLHNSISLPPPGIGFQNLHSFQELFLLFLFASYIVTIYGNLLIIWLTTSNSSLQSPMYFFLTQLSISDIILTTTIVPNTLSILWYEGGIVSFAGCMTQFYFFSGSEASECFVLSIMAYDRYLAICNPLRYSTLMNHVFCMKLAITSWLLSFSLVLIDTLSVYQIPFCGSNIIDHFFCDLAPLLELACSDTSSLQLEILILCIPAVVFPLVIILVSYAYIIAAVLRISTKTGRWKAFSTCSSHITVVSIFYGSLIGSYMMPAKGKSLTFGKLISLLYTVMTPMINPIIYSLRTKDIKEAHSPTHTIHYDYTLSLRPSKILRGRAALRPEKTSLTILTDIQSVFMNSLQSPMYFFLTQLSISDIILTTSIVPKTLSIIWNEGGIVSFTGCMTQFYFFSGSEESECFLPIVQEPSLHVCVCHGSNFILLGFQNLKNFKTPFCLIILFSYIVAISGNLLIILLVASNSSLQCPMYFFLTQLSISDILMTTNIVPNTIYIVWVDGGTMSFSGCLTQFYCFACSLASECLLLSIMAYDRFLAISICKPLHYTSIMSLRLPIYLIIWCWVAGFGISMIVHVLVLELDFCGPNIIDHFHCDVELLLELSCSDITDVQIIVSAVTTVVGLFQFFFVIMSYINIFKSIFRISSITGKKKAFSTCSAHLTVVFIYYGTLIILYVAPTRSYLNFSKVLSLLNTVVIPLFNPIIYSLRNQEIQNAFFAFFKEKHLTSQSTIKEACLEQLVTLKLLGSSQRGCGFVECAVQLYFYGAAVIVECCILTVMSYDRYLAICKPLHYTSIMSMRLPHYLIIWCWVAGFGISMIAHVLVLDLNFCGPNIIDHFLCDVAPLLELSCSDVTEVQIEVSVVTVVLGLFQFFFVITSYISIFKSILRISSITGRQKTFSTCSAHLIVVSIYYGTLIILYVAPTKGSFLIFGKVLSLLNSVVTPLFNPIIYSLRNKEIQNAIFAFFKDKYLGVAHMHLIYIFSKHMVGLYCHMIPTDNYNPGQLLSFGSSRVTKLHDLRDYTILFLFFLPVFLIVTVCGNILIIWLVASNSSLQSPMYFFVTQLCLSDLLVTTVIVPNTLYIICGEGGTMSFSGCIIQLYFYACSESFECFLLSIMAYDRYLAICNPLRYSSLMTPMMCMILVIVSWLLSFFVELILIISLIHLQFCGPNIIDHFFCDFAPLLELSCSDTNFIEIEALILCIPVTFSPLIIIAVFYIYIVQTAIKISTTSGRAKVFSTCSSHLTLVSIFYGTLTGIYMSPAKEKSMTVKKIASLLYTVLTPMINPIIYSLRNRDIKETSTESIPCWDNQRSVERQTAILLLGFQDLLHFKILFICILPVFLIVTVLGNILIIWLVASNSSLQSPMYFFLTQLSISDLLVTTTIVPNTLYIIFNEGGTMSLSGCIVQFYFFACSEAFECLLLTLMAYDSTSAVVECCLLSVMSYDRYLAICKPLHYTSIMNLRLTNYLVLLSWIVAFLQSAVAYIFILQLKFCGPNIINHFFCDLSPILELSCSDTSVAQIEVSVFAIAVGLTQFSFIIVTYIYIFISILRISTNTGRQKAFSTCSSHLAVVCTYYGTLITLYAKPSRGYSSNPNKVLSLLNTMATPLFNPIIYSWLLSETRRSVLSCGERKVRLQEKSLSFPRNQKMYNETQTSVTEFLLLGIQSLKTFKYVYFVLLFVFYFVTISGNLLIIWLVTANRSLHTPMYFFLTQLSTSDVLMATNITPNTLCMVLKENFAMTFAGCITQFFFFCMTICVECLILTAMAYDRYLAICYPLRYNSLINLRLCSKLTIISWIISFSLTFIDTITISQLSFCGHNVIDHFFCDLVPLLELACSDTSIVQIEVLIFCIPVVLFPLIVIPTSYIYIVLAILKISSQSGRQKVFSTCSSHLTVVCLFYGTILAIYMLPNKGKSLTISKMMSLLYTVLTPMSNPIIYILRQSGLLPHDLKNTENKTFKYLAFILLFIFYFVTVSGNLLIILMVVMNRSLHTPMYFFLTQLSTSDILMTTIITPNTLCVVLMDAFAIPFAGCITQFFFFGMTVCVQCLTLTAMAYDRYLAISNPLRYNYLMNFRICSWLSILSWTISFALKFTETISISRLSFCGHKVIDHFFCDLTPLLELACSDTSIVQIEVLIACVVIVIFPFIVIPISYIYIVRAVLKISSRIGRQKAFSTCSSHLIVVCLFYGTIFGIYLLPTKGKSWTVSKAMSLSYTVLIPMINPIIYSLRNNDIKEAIKMIWQEEDKYSHMRSRRDTTIRDGGNTYTNECFTQLFFFCVTESSESFLLTVMAYDRYLAISNPLRYNSIMNYAVCIQLVTISWLLGSFFSIIITIAIFRLDFCGPNVIDHFFCDLTPLLKLACSDISLVLIQNLITGAVLKISSRSGRRKAFSTCSSHLTVVSIFYGTLNASYMIPANGDSLNVNKLVSLLYTVVTPMINPIIYSLRNNDIKEAIKMYFAKASNEFHKPDHCH</sequence>
<gene>
    <name evidence="16" type="ORF">PECUL_23A048602</name>
</gene>
<feature type="transmembrane region" description="Helical" evidence="14">
    <location>
        <begin position="1142"/>
        <end position="1165"/>
    </location>
</feature>
<feature type="transmembrane region" description="Helical" evidence="14">
    <location>
        <begin position="2345"/>
        <end position="2369"/>
    </location>
</feature>
<dbReference type="PANTHER" id="PTHR24242:SF253">
    <property type="entry name" value="OLFACTORY RECEPTOR-RELATED"/>
    <property type="match status" value="1"/>
</dbReference>
<feature type="transmembrane region" description="Helical" evidence="14">
    <location>
        <begin position="616"/>
        <end position="635"/>
    </location>
</feature>
<feature type="transmembrane region" description="Helical" evidence="14">
    <location>
        <begin position="279"/>
        <end position="298"/>
    </location>
</feature>
<feature type="transmembrane region" description="Helical" evidence="14">
    <location>
        <begin position="2012"/>
        <end position="2034"/>
    </location>
</feature>
<feature type="transmembrane region" description="Helical" evidence="14">
    <location>
        <begin position="2516"/>
        <end position="2535"/>
    </location>
</feature>
<proteinExistence type="inferred from homology"/>
<feature type="transmembrane region" description="Helical" evidence="14">
    <location>
        <begin position="483"/>
        <end position="501"/>
    </location>
</feature>
<comment type="subcellular location">
    <subcellularLocation>
        <location evidence="1">Cell membrane</location>
        <topology evidence="1">Multi-pass membrane protein</topology>
    </subcellularLocation>
</comment>
<dbReference type="InterPro" id="IPR000725">
    <property type="entry name" value="Olfact_rcpt"/>
</dbReference>
<feature type="transmembrane region" description="Helical" evidence="14">
    <location>
        <begin position="1440"/>
        <end position="1459"/>
    </location>
</feature>
<evidence type="ECO:0000256" key="3">
    <source>
        <dbReference type="ARBA" id="ARBA00022606"/>
    </source>
</evidence>
<dbReference type="Proteomes" id="UP001295444">
    <property type="component" value="Chromosome 03"/>
</dbReference>
<keyword evidence="8 14" id="KW-0472">Membrane</keyword>
<evidence type="ECO:0000313" key="17">
    <source>
        <dbReference type="Proteomes" id="UP001295444"/>
    </source>
</evidence>
<dbReference type="SUPFAM" id="SSF81321">
    <property type="entry name" value="Family A G protein-coupled receptor-like"/>
    <property type="match status" value="11"/>
</dbReference>
<evidence type="ECO:0000256" key="11">
    <source>
        <dbReference type="ARBA" id="ARBA00023180"/>
    </source>
</evidence>
<keyword evidence="3" id="KW-0716">Sensory transduction</keyword>
<evidence type="ECO:0000256" key="13">
    <source>
        <dbReference type="RuleBase" id="RU000688"/>
    </source>
</evidence>
<evidence type="ECO:0000256" key="4">
    <source>
        <dbReference type="ARBA" id="ARBA00022692"/>
    </source>
</evidence>
<dbReference type="InterPro" id="IPR050939">
    <property type="entry name" value="Olfactory_GPCR1"/>
</dbReference>
<keyword evidence="12 13" id="KW-0807">Transducer</keyword>
<feature type="domain" description="G-protein coupled receptors family 1 profile" evidence="15">
    <location>
        <begin position="78"/>
        <end position="327"/>
    </location>
</feature>
<feature type="domain" description="G-protein coupled receptors family 1 profile" evidence="15">
    <location>
        <begin position="1688"/>
        <end position="1954"/>
    </location>
</feature>
<keyword evidence="6 14" id="KW-1133">Transmembrane helix</keyword>
<feature type="transmembrane region" description="Helical" evidence="14">
    <location>
        <begin position="2728"/>
        <end position="2751"/>
    </location>
</feature>
<feature type="transmembrane region" description="Helical" evidence="14">
    <location>
        <begin position="2077"/>
        <end position="2103"/>
    </location>
</feature>
<evidence type="ECO:0000256" key="9">
    <source>
        <dbReference type="ARBA" id="ARBA00023157"/>
    </source>
</evidence>
<feature type="transmembrane region" description="Helical" evidence="14">
    <location>
        <begin position="1362"/>
        <end position="1389"/>
    </location>
</feature>
<evidence type="ECO:0000256" key="14">
    <source>
        <dbReference type="SAM" id="Phobius"/>
    </source>
</evidence>
<feature type="domain" description="G-protein coupled receptors family 1 profile" evidence="15">
    <location>
        <begin position="1099"/>
        <end position="1292"/>
    </location>
</feature>
<dbReference type="PRINTS" id="PR00245">
    <property type="entry name" value="OLFACTORYR"/>
</dbReference>
<feature type="transmembrane region" description="Helical" evidence="14">
    <location>
        <begin position="898"/>
        <end position="921"/>
    </location>
</feature>
<feature type="transmembrane region" description="Helical" evidence="14">
    <location>
        <begin position="1538"/>
        <end position="1560"/>
    </location>
</feature>
<feature type="transmembrane region" description="Helical" evidence="14">
    <location>
        <begin position="236"/>
        <end position="259"/>
    </location>
</feature>
<feature type="transmembrane region" description="Helical" evidence="14">
    <location>
        <begin position="1672"/>
        <end position="1697"/>
    </location>
</feature>
<dbReference type="PROSITE" id="PS50262">
    <property type="entry name" value="G_PROTEIN_RECEP_F1_2"/>
    <property type="match status" value="9"/>
</dbReference>
<feature type="transmembrane region" description="Helical" evidence="14">
    <location>
        <begin position="1581"/>
        <end position="1600"/>
    </location>
</feature>
<feature type="transmembrane region" description="Helical" evidence="14">
    <location>
        <begin position="1000"/>
        <end position="1019"/>
    </location>
</feature>
<feature type="domain" description="G-protein coupled receptors family 1 profile" evidence="15">
    <location>
        <begin position="797"/>
        <end position="1047"/>
    </location>
</feature>
<feature type="domain" description="G-protein coupled receptors family 1 profile" evidence="15">
    <location>
        <begin position="384"/>
        <end position="633"/>
    </location>
</feature>
<evidence type="ECO:0000256" key="10">
    <source>
        <dbReference type="ARBA" id="ARBA00023170"/>
    </source>
</evidence>
<dbReference type="FunFam" id="1.20.1070.10:FF:000015">
    <property type="entry name" value="Olfactory receptor"/>
    <property type="match status" value="1"/>
</dbReference>
<organism evidence="16 17">
    <name type="scientific">Pelobates cultripes</name>
    <name type="common">Western spadefoot toad</name>
    <dbReference type="NCBI Taxonomy" id="61616"/>
    <lineage>
        <taxon>Eukaryota</taxon>
        <taxon>Metazoa</taxon>
        <taxon>Chordata</taxon>
        <taxon>Craniata</taxon>
        <taxon>Vertebrata</taxon>
        <taxon>Euteleostomi</taxon>
        <taxon>Amphibia</taxon>
        <taxon>Batrachia</taxon>
        <taxon>Anura</taxon>
        <taxon>Pelobatoidea</taxon>
        <taxon>Pelobatidae</taxon>
        <taxon>Pelobates</taxon>
    </lineage>
</organism>
<keyword evidence="9" id="KW-1015">Disulfide bond</keyword>
<name>A0AAD1RJ27_PELCU</name>
<feature type="transmembrane region" description="Helical" evidence="14">
    <location>
        <begin position="581"/>
        <end position="604"/>
    </location>
</feature>
<feature type="transmembrane region" description="Helical" evidence="14">
    <location>
        <begin position="2547"/>
        <end position="2566"/>
    </location>
</feature>
<evidence type="ECO:0000256" key="5">
    <source>
        <dbReference type="ARBA" id="ARBA00022725"/>
    </source>
</evidence>
<feature type="transmembrane region" description="Helical" evidence="14">
    <location>
        <begin position="2224"/>
        <end position="2248"/>
    </location>
</feature>
<dbReference type="InterPro" id="IPR017452">
    <property type="entry name" value="GPCR_Rhodpsn_7TM"/>
</dbReference>
<evidence type="ECO:0000256" key="6">
    <source>
        <dbReference type="ARBA" id="ARBA00022989"/>
    </source>
</evidence>
<feature type="transmembrane region" description="Helical" evidence="14">
    <location>
        <begin position="169"/>
        <end position="195"/>
    </location>
</feature>
<dbReference type="PROSITE" id="PS00237">
    <property type="entry name" value="G_PROTEIN_RECEP_F1_1"/>
    <property type="match status" value="6"/>
</dbReference>
<feature type="transmembrane region" description="Helical" evidence="14">
    <location>
        <begin position="369"/>
        <end position="391"/>
    </location>
</feature>
<dbReference type="GO" id="GO:0005886">
    <property type="term" value="C:plasma membrane"/>
    <property type="evidence" value="ECO:0007669"/>
    <property type="project" value="UniProtKB-SubCell"/>
</dbReference>
<feature type="transmembrane region" description="Helical" evidence="14">
    <location>
        <begin position="955"/>
        <end position="979"/>
    </location>
</feature>
<dbReference type="Gene3D" id="1.20.1070.10">
    <property type="entry name" value="Rhodopsin 7-helix transmembrane proteins"/>
    <property type="match status" value="10"/>
</dbReference>
<evidence type="ECO:0000256" key="7">
    <source>
        <dbReference type="ARBA" id="ARBA00023040"/>
    </source>
</evidence>
<feature type="domain" description="G-protein coupled receptors family 1 profile" evidence="15">
    <location>
        <begin position="2028"/>
        <end position="2277"/>
    </location>
</feature>
<dbReference type="PANTHER" id="PTHR24242">
    <property type="entry name" value="G-PROTEIN COUPLED RECEPTOR"/>
    <property type="match status" value="1"/>
</dbReference>
<feature type="transmembrane region" description="Helical" evidence="14">
    <location>
        <begin position="2648"/>
        <end position="2674"/>
    </location>
</feature>
<dbReference type="GO" id="GO:0004984">
    <property type="term" value="F:olfactory receptor activity"/>
    <property type="evidence" value="ECO:0007669"/>
    <property type="project" value="InterPro"/>
</dbReference>
<dbReference type="GO" id="GO:0004930">
    <property type="term" value="F:G protein-coupled receptor activity"/>
    <property type="evidence" value="ECO:0007669"/>
    <property type="project" value="UniProtKB-KW"/>
</dbReference>
<evidence type="ECO:0000256" key="12">
    <source>
        <dbReference type="ARBA" id="ARBA00023224"/>
    </source>
</evidence>
<feature type="transmembrane region" description="Helical" evidence="14">
    <location>
        <begin position="2694"/>
        <end position="2716"/>
    </location>
</feature>
<feature type="transmembrane region" description="Helical" evidence="14">
    <location>
        <begin position="1709"/>
        <end position="1733"/>
    </location>
</feature>
<feature type="domain" description="G-protein coupled receptors family 1 profile" evidence="15">
    <location>
        <begin position="2607"/>
        <end position="2780"/>
    </location>
</feature>
<feature type="domain" description="G-protein coupled receptors family 1 profile" evidence="15">
    <location>
        <begin position="1380"/>
        <end position="1629"/>
    </location>
</feature>